<dbReference type="RefSeq" id="WP_345040544.1">
    <property type="nucleotide sequence ID" value="NZ_BAAAYL010000001.1"/>
</dbReference>
<reference evidence="2" key="1">
    <citation type="journal article" date="2019" name="Int. J. Syst. Evol. Microbiol.">
        <title>The Global Catalogue of Microorganisms (GCM) 10K type strain sequencing project: providing services to taxonomists for standard genome sequencing and annotation.</title>
        <authorList>
            <consortium name="The Broad Institute Genomics Platform"/>
            <consortium name="The Broad Institute Genome Sequencing Center for Infectious Disease"/>
            <person name="Wu L."/>
            <person name="Ma J."/>
        </authorList>
    </citation>
    <scope>NUCLEOTIDE SEQUENCE [LARGE SCALE GENOMIC DNA]</scope>
    <source>
        <strain evidence="2">JCM 9651</strain>
    </source>
</reference>
<gene>
    <name evidence="1" type="ORF">GCM10020367_45100</name>
</gene>
<proteinExistence type="predicted"/>
<protein>
    <submittedName>
        <fullName evidence="1">Uncharacterized protein</fullName>
    </submittedName>
</protein>
<name>A0ABP6SGF4_9ACTN</name>
<dbReference type="EMBL" id="BAAAYL010000001">
    <property type="protein sequence ID" value="GAA3375814.1"/>
    <property type="molecule type" value="Genomic_DNA"/>
</dbReference>
<sequence length="131" mass="13565">MPVGTITGELLAGSRLGPAAGERLVVPPAAVRVLPFLRPGLPVAVAVLVLCGLGQWYVDAVPEELRGRAMTLMTAGMMNVQGVGTAVAGRRPSCCPRIMRSRSAASWEPSASWSSSPSCCGPKYETGLTGI</sequence>
<evidence type="ECO:0000313" key="2">
    <source>
        <dbReference type="Proteomes" id="UP001499990"/>
    </source>
</evidence>
<keyword evidence="2" id="KW-1185">Reference proteome</keyword>
<evidence type="ECO:0000313" key="1">
    <source>
        <dbReference type="EMBL" id="GAA3375814.1"/>
    </source>
</evidence>
<dbReference type="Proteomes" id="UP001499990">
    <property type="component" value="Unassembled WGS sequence"/>
</dbReference>
<comment type="caution">
    <text evidence="1">The sequence shown here is derived from an EMBL/GenBank/DDBJ whole genome shotgun (WGS) entry which is preliminary data.</text>
</comment>
<organism evidence="1 2">
    <name type="scientific">Streptomyces sannanensis</name>
    <dbReference type="NCBI Taxonomy" id="285536"/>
    <lineage>
        <taxon>Bacteria</taxon>
        <taxon>Bacillati</taxon>
        <taxon>Actinomycetota</taxon>
        <taxon>Actinomycetes</taxon>
        <taxon>Kitasatosporales</taxon>
        <taxon>Streptomycetaceae</taxon>
        <taxon>Streptomyces</taxon>
    </lineage>
</organism>
<accession>A0ABP6SGF4</accession>